<dbReference type="AlphaFoldDB" id="A0A940YHR2"/>
<evidence type="ECO:0000256" key="4">
    <source>
        <dbReference type="ARBA" id="ARBA00023136"/>
    </source>
</evidence>
<evidence type="ECO:0000259" key="6">
    <source>
        <dbReference type="Pfam" id="PF04932"/>
    </source>
</evidence>
<dbReference type="InterPro" id="IPR051533">
    <property type="entry name" value="WaaL-like"/>
</dbReference>
<reference evidence="7" key="1">
    <citation type="submission" date="2021-04" db="EMBL/GenBank/DDBJ databases">
        <title>The genome sequence of Ideonella sp. 4Y11.</title>
        <authorList>
            <person name="Liu Y."/>
        </authorList>
    </citation>
    <scope>NUCLEOTIDE SEQUENCE</scope>
    <source>
        <strain evidence="7">4Y11</strain>
    </source>
</reference>
<evidence type="ECO:0000256" key="3">
    <source>
        <dbReference type="ARBA" id="ARBA00022989"/>
    </source>
</evidence>
<name>A0A940YHR2_9BURK</name>
<protein>
    <submittedName>
        <fullName evidence="7">O-antigen ligase family protein</fullName>
    </submittedName>
</protein>
<keyword evidence="3 5" id="KW-1133">Transmembrane helix</keyword>
<sequence length="427" mass="45218">MADLSVQWPQSSTIGRGADAARSMLMALALMGYPLVAALAGIAGLGESSAPSIALRVGVVVLAIYVLFERPLRITHGLGWFIVGTMCFWSAYLGRILVDGFARDMTLQLSGSEYLAYAVMFSLLPACGALQGPPEPTRSTLLLRRLVLLGLLTMLLAALAYLRSLSDLQSALQGRAGLEKLNPISLGHLGVSLFLLSCVLLACGPSGRGSIWVTAAAMLTLVLGAVAVGMAGSKGPFVALLVAASAYLLAPMRGAQRLRWIVAGALVLGVLAVALVNMGDQLESVQLLARLADLLSGQSADESTTSRMDAYQSAIDQFSESPIYGDALVERIHHYYPHNAILEVAMATGLMGLLPFLAIVLASMIQSWRALAQGGEGRWIHMLNIQYFVAAIFSGGVFSDSQMWFFLLLCYASSQQGSPPRASALPA</sequence>
<comment type="subcellular location">
    <subcellularLocation>
        <location evidence="1">Membrane</location>
        <topology evidence="1">Multi-pass membrane protein</topology>
    </subcellularLocation>
</comment>
<feature type="transmembrane region" description="Helical" evidence="5">
    <location>
        <begin position="24"/>
        <end position="43"/>
    </location>
</feature>
<feature type="transmembrane region" description="Helical" evidence="5">
    <location>
        <begin position="385"/>
        <end position="409"/>
    </location>
</feature>
<keyword evidence="4 5" id="KW-0472">Membrane</keyword>
<feature type="transmembrane region" description="Helical" evidence="5">
    <location>
        <begin position="237"/>
        <end position="253"/>
    </location>
</feature>
<evidence type="ECO:0000256" key="2">
    <source>
        <dbReference type="ARBA" id="ARBA00022692"/>
    </source>
</evidence>
<feature type="transmembrane region" description="Helical" evidence="5">
    <location>
        <begin position="80"/>
        <end position="102"/>
    </location>
</feature>
<accession>A0A940YHR2</accession>
<evidence type="ECO:0000256" key="1">
    <source>
        <dbReference type="ARBA" id="ARBA00004141"/>
    </source>
</evidence>
<comment type="caution">
    <text evidence="7">The sequence shown here is derived from an EMBL/GenBank/DDBJ whole genome shotgun (WGS) entry which is preliminary data.</text>
</comment>
<dbReference type="EMBL" id="JAGQDE010000003">
    <property type="protein sequence ID" value="MBQ0958341.1"/>
    <property type="molecule type" value="Genomic_DNA"/>
</dbReference>
<organism evidence="7 8">
    <name type="scientific">Ideonella aquatica</name>
    <dbReference type="NCBI Taxonomy" id="2824119"/>
    <lineage>
        <taxon>Bacteria</taxon>
        <taxon>Pseudomonadati</taxon>
        <taxon>Pseudomonadota</taxon>
        <taxon>Betaproteobacteria</taxon>
        <taxon>Burkholderiales</taxon>
        <taxon>Sphaerotilaceae</taxon>
        <taxon>Ideonella</taxon>
    </lineage>
</organism>
<keyword evidence="2 5" id="KW-0812">Transmembrane</keyword>
<feature type="transmembrane region" description="Helical" evidence="5">
    <location>
        <begin position="344"/>
        <end position="365"/>
    </location>
</feature>
<feature type="transmembrane region" description="Helical" evidence="5">
    <location>
        <begin position="260"/>
        <end position="278"/>
    </location>
</feature>
<keyword evidence="8" id="KW-1185">Reference proteome</keyword>
<dbReference type="Proteomes" id="UP000678374">
    <property type="component" value="Unassembled WGS sequence"/>
</dbReference>
<evidence type="ECO:0000313" key="8">
    <source>
        <dbReference type="Proteomes" id="UP000678374"/>
    </source>
</evidence>
<dbReference type="InterPro" id="IPR007016">
    <property type="entry name" value="O-antigen_ligase-rel_domated"/>
</dbReference>
<feature type="transmembrane region" description="Helical" evidence="5">
    <location>
        <begin position="49"/>
        <end position="68"/>
    </location>
</feature>
<proteinExistence type="predicted"/>
<dbReference type="Pfam" id="PF04932">
    <property type="entry name" value="Wzy_C"/>
    <property type="match status" value="1"/>
</dbReference>
<feature type="transmembrane region" description="Helical" evidence="5">
    <location>
        <begin position="114"/>
        <end position="130"/>
    </location>
</feature>
<feature type="transmembrane region" description="Helical" evidence="5">
    <location>
        <begin position="184"/>
        <end position="204"/>
    </location>
</feature>
<feature type="domain" description="O-antigen ligase-related" evidence="6">
    <location>
        <begin position="220"/>
        <end position="357"/>
    </location>
</feature>
<feature type="transmembrane region" description="Helical" evidence="5">
    <location>
        <begin position="211"/>
        <end position="231"/>
    </location>
</feature>
<dbReference type="PANTHER" id="PTHR37422">
    <property type="entry name" value="TEICHURONIC ACID BIOSYNTHESIS PROTEIN TUAE"/>
    <property type="match status" value="1"/>
</dbReference>
<dbReference type="GO" id="GO:0016020">
    <property type="term" value="C:membrane"/>
    <property type="evidence" value="ECO:0007669"/>
    <property type="project" value="UniProtKB-SubCell"/>
</dbReference>
<dbReference type="GO" id="GO:0016874">
    <property type="term" value="F:ligase activity"/>
    <property type="evidence" value="ECO:0007669"/>
    <property type="project" value="UniProtKB-KW"/>
</dbReference>
<feature type="transmembrane region" description="Helical" evidence="5">
    <location>
        <begin position="142"/>
        <end position="164"/>
    </location>
</feature>
<gene>
    <name evidence="7" type="ORF">KAK06_05170</name>
</gene>
<evidence type="ECO:0000256" key="5">
    <source>
        <dbReference type="SAM" id="Phobius"/>
    </source>
</evidence>
<evidence type="ECO:0000313" key="7">
    <source>
        <dbReference type="EMBL" id="MBQ0958341.1"/>
    </source>
</evidence>
<keyword evidence="7" id="KW-0436">Ligase</keyword>
<dbReference type="PANTHER" id="PTHR37422:SF13">
    <property type="entry name" value="LIPOPOLYSACCHARIDE BIOSYNTHESIS PROTEIN PA4999-RELATED"/>
    <property type="match status" value="1"/>
</dbReference>
<dbReference type="RefSeq" id="WP_210800854.1">
    <property type="nucleotide sequence ID" value="NZ_JAGQDE010000003.1"/>
</dbReference>